<keyword evidence="3" id="KW-0859">Xylose metabolism</keyword>
<protein>
    <submittedName>
        <fullName evidence="4">ROK family protein</fullName>
    </submittedName>
</protein>
<proteinExistence type="inferred from homology"/>
<comment type="similarity">
    <text evidence="2">Belongs to the ROK (NagC/XylR) family.</text>
</comment>
<dbReference type="SUPFAM" id="SSF46785">
    <property type="entry name" value="Winged helix' DNA-binding domain"/>
    <property type="match status" value="1"/>
</dbReference>
<dbReference type="Gene3D" id="3.30.420.40">
    <property type="match status" value="2"/>
</dbReference>
<dbReference type="Pfam" id="PF00480">
    <property type="entry name" value="ROK"/>
    <property type="match status" value="1"/>
</dbReference>
<evidence type="ECO:0000256" key="3">
    <source>
        <dbReference type="ARBA" id="ARBA00022629"/>
    </source>
</evidence>
<evidence type="ECO:0000313" key="5">
    <source>
        <dbReference type="Proteomes" id="UP000037109"/>
    </source>
</evidence>
<dbReference type="PANTHER" id="PTHR18964:SF149">
    <property type="entry name" value="BIFUNCTIONAL UDP-N-ACETYLGLUCOSAMINE 2-EPIMERASE_N-ACETYLMANNOSAMINE KINASE"/>
    <property type="match status" value="1"/>
</dbReference>
<organism evidence="4 5">
    <name type="scientific">Sporosarcina globispora</name>
    <name type="common">Bacillus globisporus</name>
    <dbReference type="NCBI Taxonomy" id="1459"/>
    <lineage>
        <taxon>Bacteria</taxon>
        <taxon>Bacillati</taxon>
        <taxon>Bacillota</taxon>
        <taxon>Bacilli</taxon>
        <taxon>Bacillales</taxon>
        <taxon>Caryophanaceae</taxon>
        <taxon>Sporosarcina</taxon>
    </lineage>
</organism>
<dbReference type="InterPro" id="IPR036388">
    <property type="entry name" value="WH-like_DNA-bd_sf"/>
</dbReference>
<dbReference type="InterPro" id="IPR000600">
    <property type="entry name" value="ROK"/>
</dbReference>
<keyword evidence="3" id="KW-0119">Carbohydrate metabolism</keyword>
<dbReference type="Gene3D" id="1.10.10.10">
    <property type="entry name" value="Winged helix-like DNA-binding domain superfamily/Winged helix DNA-binding domain"/>
    <property type="match status" value="1"/>
</dbReference>
<dbReference type="SUPFAM" id="SSF53067">
    <property type="entry name" value="Actin-like ATPase domain"/>
    <property type="match status" value="1"/>
</dbReference>
<keyword evidence="5" id="KW-1185">Reference proteome</keyword>
<dbReference type="PATRIC" id="fig|1459.3.peg.3091"/>
<sequence>MEKHDQLLMKRQNKNLVLDILKTKSPISRIDIAKMTGMSPTSITRIVNELQLQGYVRETEAVASGVGRKATLLEVCGDVLYTVGIEIDKSLLKVGIVNYVGEIVSLHKNKRNESESYMETLLKIKAIIRKIMDENDIAATKIIGLAVGLPGYIDYKNGIVKVSDQLKWKDASLAEDLKKLTSFNVIVDNELKMKIVAESFTGKAKDSQNSILIGIGSGLGSSIMLNGEIYRGETNNAGEIGHTVIDPTGNVCNCGKIGCLATYISEGAILADSRKVKDISSIEEVFQSYRDREPWALNIMDRASTYIALAISNLLCLYNPEVIILSGNTIEKLPEIKQAIEQKCQLYIWEPLKQAVRIVYSELSDYGVVLGAAIQAQHLMLELE</sequence>
<dbReference type="InterPro" id="IPR036390">
    <property type="entry name" value="WH_DNA-bd_sf"/>
</dbReference>
<dbReference type="AlphaFoldDB" id="A0A0M0GD95"/>
<gene>
    <name evidence="4" type="ORF">AF332_14300</name>
</gene>
<dbReference type="RefSeq" id="WP_053435240.1">
    <property type="nucleotide sequence ID" value="NZ_LGUF01000007.1"/>
</dbReference>
<accession>A0A0M0GD95</accession>
<dbReference type="OrthoDB" id="9796533at2"/>
<name>A0A0M0GD95_SPOGL</name>
<dbReference type="Pfam" id="PF13412">
    <property type="entry name" value="HTH_24"/>
    <property type="match status" value="1"/>
</dbReference>
<dbReference type="STRING" id="1459.AF332_14300"/>
<evidence type="ECO:0000256" key="2">
    <source>
        <dbReference type="ARBA" id="ARBA00006479"/>
    </source>
</evidence>
<dbReference type="GO" id="GO:0042732">
    <property type="term" value="P:D-xylose metabolic process"/>
    <property type="evidence" value="ECO:0007669"/>
    <property type="project" value="UniProtKB-KW"/>
</dbReference>
<evidence type="ECO:0000313" key="4">
    <source>
        <dbReference type="EMBL" id="KON87885.1"/>
    </source>
</evidence>
<dbReference type="EMBL" id="LGUF01000007">
    <property type="protein sequence ID" value="KON87885.1"/>
    <property type="molecule type" value="Genomic_DNA"/>
</dbReference>
<reference evidence="5" key="1">
    <citation type="submission" date="2015-07" db="EMBL/GenBank/DDBJ databases">
        <title>Fjat-10036 dsm4.</title>
        <authorList>
            <person name="Liu B."/>
            <person name="Wang J."/>
            <person name="Zhu Y."/>
            <person name="Liu G."/>
            <person name="Chen Q."/>
            <person name="Chen Z."/>
            <person name="Lan J."/>
            <person name="Che J."/>
            <person name="Ge C."/>
            <person name="Shi H."/>
            <person name="Pan Z."/>
            <person name="Liu X."/>
        </authorList>
    </citation>
    <scope>NUCLEOTIDE SEQUENCE [LARGE SCALE GENOMIC DNA]</scope>
    <source>
        <strain evidence="5">DSM 4</strain>
    </source>
</reference>
<comment type="function">
    <text evidence="1">Transcriptional repressor of xylose-utilizing enzymes.</text>
</comment>
<dbReference type="InterPro" id="IPR043129">
    <property type="entry name" value="ATPase_NBD"/>
</dbReference>
<dbReference type="Proteomes" id="UP000037109">
    <property type="component" value="Unassembled WGS sequence"/>
</dbReference>
<evidence type="ECO:0000256" key="1">
    <source>
        <dbReference type="ARBA" id="ARBA00002486"/>
    </source>
</evidence>
<comment type="caution">
    <text evidence="4">The sequence shown here is derived from an EMBL/GenBank/DDBJ whole genome shotgun (WGS) entry which is preliminary data.</text>
</comment>
<dbReference type="PANTHER" id="PTHR18964">
    <property type="entry name" value="ROK (REPRESSOR, ORF, KINASE) FAMILY"/>
    <property type="match status" value="1"/>
</dbReference>